<keyword evidence="6" id="KW-1185">Reference proteome</keyword>
<protein>
    <submittedName>
        <fullName evidence="5">Type IV pilus assembly protein PilF</fullName>
    </submittedName>
</protein>
<dbReference type="SUPFAM" id="SSF48452">
    <property type="entry name" value="TPR-like"/>
    <property type="match status" value="1"/>
</dbReference>
<dbReference type="EMBL" id="FNLN01000020">
    <property type="protein sequence ID" value="SDU05661.1"/>
    <property type="molecule type" value="Genomic_DNA"/>
</dbReference>
<evidence type="ECO:0000256" key="3">
    <source>
        <dbReference type="PROSITE-ProRule" id="PRU00339"/>
    </source>
</evidence>
<dbReference type="InterPro" id="IPR011990">
    <property type="entry name" value="TPR-like_helical_dom_sf"/>
</dbReference>
<dbReference type="PROSITE" id="PS51257">
    <property type="entry name" value="PROKAR_LIPOPROTEIN"/>
    <property type="match status" value="1"/>
</dbReference>
<feature type="repeat" description="TPR" evidence="3">
    <location>
        <begin position="146"/>
        <end position="179"/>
    </location>
</feature>
<gene>
    <name evidence="5" type="ORF">SAMN05216406_12050</name>
</gene>
<accession>A0A1H2FE75</accession>
<dbReference type="PANTHER" id="PTHR44227">
    <property type="match status" value="1"/>
</dbReference>
<keyword evidence="4" id="KW-0732">Signal</keyword>
<dbReference type="InterPro" id="IPR019734">
    <property type="entry name" value="TPR_rpt"/>
</dbReference>
<dbReference type="PROSITE" id="PS50293">
    <property type="entry name" value="TPR_REGION"/>
    <property type="match status" value="1"/>
</dbReference>
<dbReference type="InterPro" id="IPR013360">
    <property type="entry name" value="Pilus_4_PilW"/>
</dbReference>
<evidence type="ECO:0000313" key="5">
    <source>
        <dbReference type="EMBL" id="SDU05661.1"/>
    </source>
</evidence>
<keyword evidence="2 3" id="KW-0802">TPR repeat</keyword>
<evidence type="ECO:0000313" key="6">
    <source>
        <dbReference type="Proteomes" id="UP000182882"/>
    </source>
</evidence>
<dbReference type="PROSITE" id="PS50005">
    <property type="entry name" value="TPR"/>
    <property type="match status" value="3"/>
</dbReference>
<dbReference type="Pfam" id="PF13432">
    <property type="entry name" value="TPR_16"/>
    <property type="match status" value="1"/>
</dbReference>
<dbReference type="RefSeq" id="WP_062559016.1">
    <property type="nucleotide sequence ID" value="NZ_CP013341.1"/>
</dbReference>
<reference evidence="6" key="1">
    <citation type="submission" date="2016-10" db="EMBL/GenBank/DDBJ databases">
        <authorList>
            <person name="Varghese N."/>
            <person name="Submissions S."/>
        </authorList>
    </citation>
    <scope>NUCLEOTIDE SEQUENCE [LARGE SCALE GENOMIC DNA]</scope>
    <source>
        <strain evidence="6">Nm10</strain>
    </source>
</reference>
<dbReference type="PANTHER" id="PTHR44227:SF3">
    <property type="entry name" value="PROTEIN O-MANNOSYL-TRANSFERASE TMTC4"/>
    <property type="match status" value="1"/>
</dbReference>
<dbReference type="Gene3D" id="1.25.40.10">
    <property type="entry name" value="Tetratricopeptide repeat domain"/>
    <property type="match status" value="1"/>
</dbReference>
<evidence type="ECO:0000256" key="2">
    <source>
        <dbReference type="ARBA" id="ARBA00022803"/>
    </source>
</evidence>
<feature type="chain" id="PRO_5016413638" evidence="4">
    <location>
        <begin position="24"/>
        <end position="259"/>
    </location>
</feature>
<feature type="repeat" description="TPR" evidence="3">
    <location>
        <begin position="74"/>
        <end position="107"/>
    </location>
</feature>
<feature type="signal peptide" evidence="4">
    <location>
        <begin position="1"/>
        <end position="23"/>
    </location>
</feature>
<feature type="repeat" description="TPR" evidence="3">
    <location>
        <begin position="40"/>
        <end position="73"/>
    </location>
</feature>
<dbReference type="KEGG" id="nur:ATY38_09015"/>
<dbReference type="AlphaFoldDB" id="A0A1H2FE75"/>
<dbReference type="SMART" id="SM00028">
    <property type="entry name" value="TPR"/>
    <property type="match status" value="3"/>
</dbReference>
<sequence length="259" mass="29365">MKLYLPLLFLCFIGLGGCVQHNAETGMPIQDKGDRALQSAKIHTELAAEYFYRGQLDVAIEEINEALKAQSNYAPAYSVLGLINMTLNENSKALENFERAIRMAPRNPEINNNYGWFLCQRFSQRMDDAINHFMVAARDPLHSTSEMSYTNAGVCETKRQKYIEAQLFFQNALSIQPNYSPAIIGLIDIDFERGNLTEARSKLSQFLQNYAPTAESLLVGIKIERALDNQLAVDSYIYQLQKHFPESKEAVAIREGKIR</sequence>
<keyword evidence="1" id="KW-0677">Repeat</keyword>
<evidence type="ECO:0000256" key="4">
    <source>
        <dbReference type="SAM" id="SignalP"/>
    </source>
</evidence>
<organism evidence="5 6">
    <name type="scientific">Nitrosomonas ureae</name>
    <dbReference type="NCBI Taxonomy" id="44577"/>
    <lineage>
        <taxon>Bacteria</taxon>
        <taxon>Pseudomonadati</taxon>
        <taxon>Pseudomonadota</taxon>
        <taxon>Betaproteobacteria</taxon>
        <taxon>Nitrosomonadales</taxon>
        <taxon>Nitrosomonadaceae</taxon>
        <taxon>Nitrosomonas</taxon>
    </lineage>
</organism>
<dbReference type="Proteomes" id="UP000182882">
    <property type="component" value="Unassembled WGS sequence"/>
</dbReference>
<evidence type="ECO:0000256" key="1">
    <source>
        <dbReference type="ARBA" id="ARBA00022737"/>
    </source>
</evidence>
<name>A0A1H2FE75_9PROT</name>
<dbReference type="NCBIfam" id="TIGR02521">
    <property type="entry name" value="type_IV_pilW"/>
    <property type="match status" value="1"/>
</dbReference>
<proteinExistence type="predicted"/>
<dbReference type="InterPro" id="IPR052346">
    <property type="entry name" value="O-mannosyl-transferase_TMTC"/>
</dbReference>